<dbReference type="PANTHER" id="PTHR33393">
    <property type="entry name" value="POLYGLUTAMINE SYNTHESIS ACCESSORY PROTEIN RV0574C-RELATED"/>
    <property type="match status" value="1"/>
</dbReference>
<reference evidence="6" key="1">
    <citation type="submission" date="2009-11" db="EMBL/GenBank/DDBJ databases">
        <title>The complete chromosome of Xylanimonas cellulosilytica DSM 15894.</title>
        <authorList>
            <consortium name="US DOE Joint Genome Institute (JGI-PGF)"/>
            <person name="Lucas S."/>
            <person name="Copeland A."/>
            <person name="Lapidus A."/>
            <person name="Glavina del Rio T."/>
            <person name="Dalin E."/>
            <person name="Tice H."/>
            <person name="Bruce D."/>
            <person name="Goodwin L."/>
            <person name="Pitluck S."/>
            <person name="Kyrpides N."/>
            <person name="Mavromatis K."/>
            <person name="Ivanova N."/>
            <person name="Mikhailova N."/>
            <person name="Foster B."/>
            <person name="Clum A."/>
            <person name="Brettin T."/>
            <person name="Detter J.C."/>
            <person name="Han C."/>
            <person name="Larimer F."/>
            <person name="Land M."/>
            <person name="Hauser L."/>
            <person name="Markowitz V."/>
            <person name="Cheng J.F."/>
            <person name="Hugenholtz P."/>
            <person name="Woyke T."/>
            <person name="Wu D."/>
            <person name="Gehrich-Schroeter G."/>
            <person name="Schneider S."/>
            <person name="Pukall S.R."/>
            <person name="Klenk H.P."/>
            <person name="Eisen J.A."/>
        </authorList>
    </citation>
    <scope>NUCLEOTIDE SEQUENCE [LARGE SCALE GENOMIC DNA]</scope>
    <source>
        <strain evidence="6">DSM 15894 / CECT 5975 / LMG 20990 / XIL07</strain>
    </source>
</reference>
<dbReference type="SMART" id="SM00854">
    <property type="entry name" value="PGA_cap"/>
    <property type="match status" value="1"/>
</dbReference>
<evidence type="ECO:0000259" key="4">
    <source>
        <dbReference type="SMART" id="SM00854"/>
    </source>
</evidence>
<feature type="compositionally biased region" description="Pro residues" evidence="2">
    <location>
        <begin position="437"/>
        <end position="455"/>
    </location>
</feature>
<reference evidence="5 6" key="2">
    <citation type="journal article" date="2010" name="Stand. Genomic Sci.">
        <title>Complete genome sequence of Xylanimonas cellulosilytica type strain (XIL07).</title>
        <authorList>
            <person name="Foster B."/>
            <person name="Pukall R."/>
            <person name="Abt B."/>
            <person name="Nolan M."/>
            <person name="Glavina Del Rio T."/>
            <person name="Chen F."/>
            <person name="Lucas S."/>
            <person name="Tice H."/>
            <person name="Pitluck S."/>
            <person name="Cheng J.-F."/>
            <person name="Chertkov O."/>
            <person name="Brettin T."/>
            <person name="Han C."/>
            <person name="Detter J.C."/>
            <person name="Bruce D."/>
            <person name="Goodwin L."/>
            <person name="Ivanova N."/>
            <person name="Mavromatis K."/>
            <person name="Pati A."/>
            <person name="Mikhailova N."/>
            <person name="Chen A."/>
            <person name="Palaniappan K."/>
            <person name="Land M."/>
            <person name="Hauser L."/>
            <person name="Chang Y.-J."/>
            <person name="Jeffries C.D."/>
            <person name="Chain P."/>
            <person name="Rohde M."/>
            <person name="Goeker M."/>
            <person name="Bristow J."/>
            <person name="Eisen J.A."/>
            <person name="Markowitz V."/>
            <person name="Hugenholtz P."/>
            <person name="Kyrpides N.C."/>
            <person name="Klenk H.-P."/>
            <person name="Lapidus A."/>
        </authorList>
    </citation>
    <scope>NUCLEOTIDE SEQUENCE [LARGE SCALE GENOMIC DNA]</scope>
    <source>
        <strain evidence="6">DSM 15894 / CECT 5975 / LMG 20990 / XIL07</strain>
    </source>
</reference>
<dbReference type="EMBL" id="CP001821">
    <property type="protein sequence ID" value="ACZ30266.1"/>
    <property type="molecule type" value="Genomic_DNA"/>
</dbReference>
<keyword evidence="6" id="KW-1185">Reference proteome</keyword>
<evidence type="ECO:0000256" key="1">
    <source>
        <dbReference type="ARBA" id="ARBA00005662"/>
    </source>
</evidence>
<dbReference type="Proteomes" id="UP000002255">
    <property type="component" value="Chromosome"/>
</dbReference>
<evidence type="ECO:0000256" key="3">
    <source>
        <dbReference type="SAM" id="Phobius"/>
    </source>
</evidence>
<dbReference type="InterPro" id="IPR029052">
    <property type="entry name" value="Metallo-depent_PP-like"/>
</dbReference>
<feature type="compositionally biased region" description="Low complexity" evidence="2">
    <location>
        <begin position="1"/>
        <end position="10"/>
    </location>
</feature>
<sequence length="455" mass="46649">MAYRFPVSTPSSPPSGPAEERHRSHPAPRRRPVLPLVATGVVAAVLAGGATALALSGRADDDAADRSSAVVGEPAQGSTAAPSVSPTPPPPPPEPAVFTLVAAGDVLLHNAVTRSATQDGVLDYSAVLSGLDAWVQGADLALCHFETPVVPPGQEVTTYPVFGVPAQIVTDLQEQGWDGCSTASNHSIDRKFTGIEATLEAFDAVGLGHVGTARSQEESDAPQLYTLEREGRTITVAQLSITYGLNGFTLPEDKPWAVDLLDVERTIARAAAARAVGADLVVVSLHDGTEYRADPTENQVAVTQALADSGVVDLVLGHHAHVPQPVAHLAGGPDGVGMWVAYGLGNMVSNQSADCCAAATSNGLLLTATITAEPDAPARVTGVEWTGLTVDRSAGHRVRALPDAIADPAGGSLSAEELAARAQRVVDVVGTAAPERTTPPTPTGPAPVVVPRPVG</sequence>
<feature type="transmembrane region" description="Helical" evidence="3">
    <location>
        <begin position="33"/>
        <end position="55"/>
    </location>
</feature>
<dbReference type="InterPro" id="IPR019079">
    <property type="entry name" value="Capsule_synth_CapA"/>
</dbReference>
<dbReference type="SUPFAM" id="SSF56300">
    <property type="entry name" value="Metallo-dependent phosphatases"/>
    <property type="match status" value="1"/>
</dbReference>
<comment type="similarity">
    <text evidence="1">Belongs to the CapA family.</text>
</comment>
<dbReference type="OrthoDB" id="9810718at2"/>
<evidence type="ECO:0000313" key="6">
    <source>
        <dbReference type="Proteomes" id="UP000002255"/>
    </source>
</evidence>
<dbReference type="PANTHER" id="PTHR33393:SF13">
    <property type="entry name" value="PGA BIOSYNTHESIS PROTEIN CAPA"/>
    <property type="match status" value="1"/>
</dbReference>
<feature type="compositionally biased region" description="Pro residues" evidence="2">
    <location>
        <begin position="85"/>
        <end position="95"/>
    </location>
</feature>
<evidence type="ECO:0000313" key="5">
    <source>
        <dbReference type="EMBL" id="ACZ30266.1"/>
    </source>
</evidence>
<dbReference type="eggNOG" id="COG2843">
    <property type="taxonomic scope" value="Bacteria"/>
</dbReference>
<protein>
    <submittedName>
        <fullName evidence="5">Enzyme of poly-gamma-glutamate biosynthesis (Capsule formation)-like protein</fullName>
    </submittedName>
</protein>
<keyword evidence="3" id="KW-0812">Transmembrane</keyword>
<feature type="region of interest" description="Disordered" evidence="2">
    <location>
        <begin position="1"/>
        <end position="32"/>
    </location>
</feature>
<dbReference type="AlphaFoldDB" id="D1C077"/>
<dbReference type="STRING" id="446471.Xcel_1235"/>
<dbReference type="InterPro" id="IPR052169">
    <property type="entry name" value="CW_Biosynth-Accessory"/>
</dbReference>
<feature type="compositionally biased region" description="Low complexity" evidence="2">
    <location>
        <begin position="66"/>
        <end position="84"/>
    </location>
</feature>
<name>D1C077_XYLCX</name>
<dbReference type="HOGENOM" id="CLU_038823_6_1_11"/>
<feature type="compositionally biased region" description="Basic residues" evidence="2">
    <location>
        <begin position="23"/>
        <end position="32"/>
    </location>
</feature>
<evidence type="ECO:0000256" key="2">
    <source>
        <dbReference type="SAM" id="MobiDB-lite"/>
    </source>
</evidence>
<feature type="region of interest" description="Disordered" evidence="2">
    <location>
        <begin position="64"/>
        <end position="95"/>
    </location>
</feature>
<keyword evidence="3" id="KW-0472">Membrane</keyword>
<feature type="domain" description="Capsule synthesis protein CapA" evidence="4">
    <location>
        <begin position="99"/>
        <end position="351"/>
    </location>
</feature>
<organism evidence="5 6">
    <name type="scientific">Xylanimonas cellulosilytica (strain DSM 15894 / JCM 12276 / CECT 5975 / KCTC 9989 / LMG 20990 / NBRC 107835 / XIL07)</name>
    <dbReference type="NCBI Taxonomy" id="446471"/>
    <lineage>
        <taxon>Bacteria</taxon>
        <taxon>Bacillati</taxon>
        <taxon>Actinomycetota</taxon>
        <taxon>Actinomycetes</taxon>
        <taxon>Micrococcales</taxon>
        <taxon>Promicromonosporaceae</taxon>
        <taxon>Xylanimonas</taxon>
    </lineage>
</organism>
<feature type="region of interest" description="Disordered" evidence="2">
    <location>
        <begin position="432"/>
        <end position="455"/>
    </location>
</feature>
<keyword evidence="3" id="KW-1133">Transmembrane helix</keyword>
<dbReference type="Gene3D" id="3.60.21.10">
    <property type="match status" value="1"/>
</dbReference>
<dbReference type="Pfam" id="PF09587">
    <property type="entry name" value="PGA_cap"/>
    <property type="match status" value="1"/>
</dbReference>
<dbReference type="KEGG" id="xce:Xcel_1235"/>
<proteinExistence type="inferred from homology"/>
<accession>D1C077</accession>
<gene>
    <name evidence="5" type="ordered locus">Xcel_1235</name>
</gene>